<proteinExistence type="predicted"/>
<dbReference type="EMBL" id="VSRR010003840">
    <property type="protein sequence ID" value="MPC37641.1"/>
    <property type="molecule type" value="Genomic_DNA"/>
</dbReference>
<name>A0A5B7ESQ7_PORTR</name>
<gene>
    <name evidence="1" type="ORF">E2C01_031129</name>
</gene>
<dbReference type="AlphaFoldDB" id="A0A5B7ESQ7"/>
<protein>
    <submittedName>
        <fullName evidence="1">Uncharacterized protein</fullName>
    </submittedName>
</protein>
<accession>A0A5B7ESQ7</accession>
<sequence length="46" mass="5389">MAKYQDGTWWDSNLPVDVCPIPHSPPYLLGHRLHFTLYTCREEGDE</sequence>
<reference evidence="1 2" key="1">
    <citation type="submission" date="2019-05" db="EMBL/GenBank/DDBJ databases">
        <title>Another draft genome of Portunus trituberculatus and its Hox gene families provides insights of decapod evolution.</title>
        <authorList>
            <person name="Jeong J.-H."/>
            <person name="Song I."/>
            <person name="Kim S."/>
            <person name="Choi T."/>
            <person name="Kim D."/>
            <person name="Ryu S."/>
            <person name="Kim W."/>
        </authorList>
    </citation>
    <scope>NUCLEOTIDE SEQUENCE [LARGE SCALE GENOMIC DNA]</scope>
    <source>
        <tissue evidence="1">Muscle</tissue>
    </source>
</reference>
<evidence type="ECO:0000313" key="1">
    <source>
        <dbReference type="EMBL" id="MPC37641.1"/>
    </source>
</evidence>
<evidence type="ECO:0000313" key="2">
    <source>
        <dbReference type="Proteomes" id="UP000324222"/>
    </source>
</evidence>
<dbReference type="Proteomes" id="UP000324222">
    <property type="component" value="Unassembled WGS sequence"/>
</dbReference>
<keyword evidence="2" id="KW-1185">Reference proteome</keyword>
<organism evidence="1 2">
    <name type="scientific">Portunus trituberculatus</name>
    <name type="common">Swimming crab</name>
    <name type="synonym">Neptunus trituberculatus</name>
    <dbReference type="NCBI Taxonomy" id="210409"/>
    <lineage>
        <taxon>Eukaryota</taxon>
        <taxon>Metazoa</taxon>
        <taxon>Ecdysozoa</taxon>
        <taxon>Arthropoda</taxon>
        <taxon>Crustacea</taxon>
        <taxon>Multicrustacea</taxon>
        <taxon>Malacostraca</taxon>
        <taxon>Eumalacostraca</taxon>
        <taxon>Eucarida</taxon>
        <taxon>Decapoda</taxon>
        <taxon>Pleocyemata</taxon>
        <taxon>Brachyura</taxon>
        <taxon>Eubrachyura</taxon>
        <taxon>Portunoidea</taxon>
        <taxon>Portunidae</taxon>
        <taxon>Portuninae</taxon>
        <taxon>Portunus</taxon>
    </lineage>
</organism>
<comment type="caution">
    <text evidence="1">The sequence shown here is derived from an EMBL/GenBank/DDBJ whole genome shotgun (WGS) entry which is preliminary data.</text>
</comment>